<dbReference type="GO" id="GO:0000731">
    <property type="term" value="P:DNA synthesis involved in DNA repair"/>
    <property type="evidence" value="ECO:0007669"/>
    <property type="project" value="TreeGrafter"/>
</dbReference>
<dbReference type="GO" id="GO:0006260">
    <property type="term" value="P:DNA replication"/>
    <property type="evidence" value="ECO:0007669"/>
    <property type="project" value="UniProtKB-UniRule"/>
</dbReference>
<dbReference type="InterPro" id="IPR018078">
    <property type="entry name" value="DNA-binding_RecF_CS"/>
</dbReference>
<keyword evidence="9 13" id="KW-0238">DNA-binding</keyword>
<evidence type="ECO:0000256" key="2">
    <source>
        <dbReference type="ARBA" id="ARBA00008016"/>
    </source>
</evidence>
<evidence type="ECO:0000256" key="15">
    <source>
        <dbReference type="SAM" id="MobiDB-lite"/>
    </source>
</evidence>
<dbReference type="Pfam" id="PF02463">
    <property type="entry name" value="SMC_N"/>
    <property type="match status" value="1"/>
</dbReference>
<dbReference type="GO" id="GO:0005737">
    <property type="term" value="C:cytoplasm"/>
    <property type="evidence" value="ECO:0007669"/>
    <property type="project" value="UniProtKB-SubCell"/>
</dbReference>
<dbReference type="NCBIfam" id="TIGR00611">
    <property type="entry name" value="recf"/>
    <property type="match status" value="1"/>
</dbReference>
<sequence length="429" mass="46310">MHLRHLRLLDFRSWPLLELELEPGVTTLVGRNGHGKTNVLEAVGVLASLRSHRVATDAPMIRTGAGTALVGALAHNAGRELTVELALNSGKANRARLNTSPCRRLSDVLGVVQSVLFAPEDLALVRGEPAERRRLLDELMIQRRPALGGDLSEYSSVLRQRTALLKSASGALRRGRPEGSATVLDTLDVWDGRLAELGARLVAGRIDLLRQLRPLVVDAYRGLAPESRPADLTYRFRVADAPDESELTDPELVEAVLLAELGRRRRDEIDRGMSLVGPHRDDLILRLGDEPAKGFASHGETWSFALALRLGSLELFRADGAEPVLLLDDVFAELDRHRRAALADVAAGVEQVLITAAVGEDVPGSLRGVRYDVVMTGEGADRHSAMTVSRRQHDGADAREHAGGEDGVSDADSGGDDDDNTDTGSRATP</sequence>
<evidence type="ECO:0000256" key="3">
    <source>
        <dbReference type="ARBA" id="ARBA00020170"/>
    </source>
</evidence>
<feature type="compositionally biased region" description="Basic and acidic residues" evidence="15">
    <location>
        <begin position="391"/>
        <end position="404"/>
    </location>
</feature>
<evidence type="ECO:0000259" key="16">
    <source>
        <dbReference type="Pfam" id="PF02463"/>
    </source>
</evidence>
<dbReference type="GO" id="GO:0009432">
    <property type="term" value="P:SOS response"/>
    <property type="evidence" value="ECO:0007669"/>
    <property type="project" value="UniProtKB-UniRule"/>
</dbReference>
<keyword evidence="11 13" id="KW-0742">SOS response</keyword>
<feature type="binding site" evidence="13">
    <location>
        <begin position="30"/>
        <end position="37"/>
    </location>
    <ligand>
        <name>ATP</name>
        <dbReference type="ChEBI" id="CHEBI:30616"/>
    </ligand>
</feature>
<gene>
    <name evidence="13" type="primary">recF</name>
    <name evidence="17" type="ORF">DQ226_12990</name>
</gene>
<dbReference type="GO" id="GO:0006302">
    <property type="term" value="P:double-strand break repair"/>
    <property type="evidence" value="ECO:0007669"/>
    <property type="project" value="TreeGrafter"/>
</dbReference>
<evidence type="ECO:0000256" key="4">
    <source>
        <dbReference type="ARBA" id="ARBA00022490"/>
    </source>
</evidence>
<dbReference type="InterPro" id="IPR027417">
    <property type="entry name" value="P-loop_NTPase"/>
</dbReference>
<evidence type="ECO:0000313" key="17">
    <source>
        <dbReference type="EMBL" id="RBA33370.1"/>
    </source>
</evidence>
<dbReference type="Proteomes" id="UP000252187">
    <property type="component" value="Unassembled WGS sequence"/>
</dbReference>
<dbReference type="AlphaFoldDB" id="A0A365P8B3"/>
<dbReference type="Gene3D" id="3.40.50.300">
    <property type="entry name" value="P-loop containing nucleotide triphosphate hydrolases"/>
    <property type="match status" value="1"/>
</dbReference>
<keyword evidence="6 13" id="KW-0547">Nucleotide-binding</keyword>
<evidence type="ECO:0000256" key="1">
    <source>
        <dbReference type="ARBA" id="ARBA00004496"/>
    </source>
</evidence>
<evidence type="ECO:0000256" key="12">
    <source>
        <dbReference type="ARBA" id="ARBA00025401"/>
    </source>
</evidence>
<comment type="caution">
    <text evidence="17">The sequence shown here is derived from an EMBL/GenBank/DDBJ whole genome shotgun (WGS) entry which is preliminary data.</text>
</comment>
<proteinExistence type="inferred from homology"/>
<dbReference type="InterPro" id="IPR003395">
    <property type="entry name" value="RecF/RecN/SMC_N"/>
</dbReference>
<dbReference type="EMBL" id="QNTT01000038">
    <property type="protein sequence ID" value="RBA33370.1"/>
    <property type="molecule type" value="Genomic_DNA"/>
</dbReference>
<keyword evidence="10 13" id="KW-0234">DNA repair</keyword>
<evidence type="ECO:0000256" key="11">
    <source>
        <dbReference type="ARBA" id="ARBA00023236"/>
    </source>
</evidence>
<dbReference type="InterPro" id="IPR042174">
    <property type="entry name" value="RecF_2"/>
</dbReference>
<dbReference type="SUPFAM" id="SSF52540">
    <property type="entry name" value="P-loop containing nucleoside triphosphate hydrolases"/>
    <property type="match status" value="1"/>
</dbReference>
<dbReference type="InterPro" id="IPR001238">
    <property type="entry name" value="DNA-binding_RecF"/>
</dbReference>
<comment type="function">
    <text evidence="12 13 14">The RecF protein is involved in DNA metabolism; it is required for DNA replication and normal SOS inducibility. RecF binds preferentially to single-stranded, linear DNA. It also seems to bind ATP.</text>
</comment>
<dbReference type="PANTHER" id="PTHR32182">
    <property type="entry name" value="DNA REPLICATION AND REPAIR PROTEIN RECF"/>
    <property type="match status" value="1"/>
</dbReference>
<dbReference type="HAMAP" id="MF_00365">
    <property type="entry name" value="RecF"/>
    <property type="match status" value="1"/>
</dbReference>
<evidence type="ECO:0000256" key="8">
    <source>
        <dbReference type="ARBA" id="ARBA00022840"/>
    </source>
</evidence>
<comment type="similarity">
    <text evidence="2 13 14">Belongs to the RecF family.</text>
</comment>
<evidence type="ECO:0000313" key="18">
    <source>
        <dbReference type="Proteomes" id="UP000252187"/>
    </source>
</evidence>
<feature type="region of interest" description="Disordered" evidence="15">
    <location>
        <begin position="382"/>
        <end position="429"/>
    </location>
</feature>
<evidence type="ECO:0000256" key="6">
    <source>
        <dbReference type="ARBA" id="ARBA00022741"/>
    </source>
</evidence>
<protein>
    <recommendedName>
        <fullName evidence="3 13">DNA replication and repair protein RecF</fullName>
    </recommendedName>
</protein>
<accession>A0A365P8B3</accession>
<reference evidence="17 18" key="1">
    <citation type="submission" date="2018-06" db="EMBL/GenBank/DDBJ databases">
        <title>Whole genome sequencing of four bacterial strains from South Shetland trench revealing bio-synthetic gene clusters.</title>
        <authorList>
            <person name="Abdel-Mageed W.M."/>
            <person name="Lehri B."/>
            <person name="Jarmusch S.A."/>
            <person name="Miranda K."/>
            <person name="Goodfellow M."/>
            <person name="Jaspars M."/>
            <person name="Karlyshev A.V."/>
        </authorList>
    </citation>
    <scope>NUCLEOTIDE SEQUENCE [LARGE SCALE GENOMIC DNA]</scope>
    <source>
        <strain evidence="17 18">SST1</strain>
    </source>
</reference>
<keyword evidence="7 13" id="KW-0227">DNA damage</keyword>
<dbReference type="PANTHER" id="PTHR32182:SF0">
    <property type="entry name" value="DNA REPLICATION AND REPAIR PROTEIN RECF"/>
    <property type="match status" value="1"/>
</dbReference>
<evidence type="ECO:0000256" key="5">
    <source>
        <dbReference type="ARBA" id="ARBA00022705"/>
    </source>
</evidence>
<comment type="subcellular location">
    <subcellularLocation>
        <location evidence="1 13 14">Cytoplasm</location>
    </subcellularLocation>
</comment>
<feature type="compositionally biased region" description="Acidic residues" evidence="15">
    <location>
        <begin position="407"/>
        <end position="421"/>
    </location>
</feature>
<organism evidence="17 18">
    <name type="scientific">Dietzia maris</name>
    <dbReference type="NCBI Taxonomy" id="37915"/>
    <lineage>
        <taxon>Bacteria</taxon>
        <taxon>Bacillati</taxon>
        <taxon>Actinomycetota</taxon>
        <taxon>Actinomycetes</taxon>
        <taxon>Mycobacteriales</taxon>
        <taxon>Dietziaceae</taxon>
        <taxon>Dietzia</taxon>
    </lineage>
</organism>
<name>A0A365P8B3_9ACTN</name>
<dbReference type="GO" id="GO:0003697">
    <property type="term" value="F:single-stranded DNA binding"/>
    <property type="evidence" value="ECO:0007669"/>
    <property type="project" value="UniProtKB-UniRule"/>
</dbReference>
<feature type="domain" description="RecF/RecN/SMC N-terminal" evidence="16">
    <location>
        <begin position="3"/>
        <end position="356"/>
    </location>
</feature>
<keyword evidence="5 13" id="KW-0235">DNA replication</keyword>
<keyword evidence="8 13" id="KW-0067">ATP-binding</keyword>
<evidence type="ECO:0000256" key="9">
    <source>
        <dbReference type="ARBA" id="ARBA00023125"/>
    </source>
</evidence>
<dbReference type="Gene3D" id="1.20.1050.90">
    <property type="entry name" value="RecF/RecN/SMC, N-terminal domain"/>
    <property type="match status" value="1"/>
</dbReference>
<keyword evidence="4 13" id="KW-0963">Cytoplasm</keyword>
<dbReference type="GO" id="GO:0005524">
    <property type="term" value="F:ATP binding"/>
    <property type="evidence" value="ECO:0007669"/>
    <property type="project" value="UniProtKB-UniRule"/>
</dbReference>
<evidence type="ECO:0000256" key="13">
    <source>
        <dbReference type="HAMAP-Rule" id="MF_00365"/>
    </source>
</evidence>
<evidence type="ECO:0000256" key="14">
    <source>
        <dbReference type="RuleBase" id="RU000578"/>
    </source>
</evidence>
<dbReference type="PROSITE" id="PS00618">
    <property type="entry name" value="RECF_2"/>
    <property type="match status" value="1"/>
</dbReference>
<evidence type="ECO:0000256" key="7">
    <source>
        <dbReference type="ARBA" id="ARBA00022763"/>
    </source>
</evidence>
<evidence type="ECO:0000256" key="10">
    <source>
        <dbReference type="ARBA" id="ARBA00023204"/>
    </source>
</evidence>